<proteinExistence type="predicted"/>
<organism evidence="2 3">
    <name type="scientific">Athelia psychrophila</name>
    <dbReference type="NCBI Taxonomy" id="1759441"/>
    <lineage>
        <taxon>Eukaryota</taxon>
        <taxon>Fungi</taxon>
        <taxon>Dikarya</taxon>
        <taxon>Basidiomycota</taxon>
        <taxon>Agaricomycotina</taxon>
        <taxon>Agaricomycetes</taxon>
        <taxon>Agaricomycetidae</taxon>
        <taxon>Atheliales</taxon>
        <taxon>Atheliaceae</taxon>
        <taxon>Athelia</taxon>
    </lineage>
</organism>
<reference evidence="2 3" key="1">
    <citation type="journal article" date="2016" name="Mol. Biol. Evol.">
        <title>Comparative Genomics of Early-Diverging Mushroom-Forming Fungi Provides Insights into the Origins of Lignocellulose Decay Capabilities.</title>
        <authorList>
            <person name="Nagy L.G."/>
            <person name="Riley R."/>
            <person name="Tritt A."/>
            <person name="Adam C."/>
            <person name="Daum C."/>
            <person name="Floudas D."/>
            <person name="Sun H."/>
            <person name="Yadav J.S."/>
            <person name="Pangilinan J."/>
            <person name="Larsson K.H."/>
            <person name="Matsuura K."/>
            <person name="Barry K."/>
            <person name="Labutti K."/>
            <person name="Kuo R."/>
            <person name="Ohm R.A."/>
            <person name="Bhattacharya S.S."/>
            <person name="Shirouzu T."/>
            <person name="Yoshinaga Y."/>
            <person name="Martin F.M."/>
            <person name="Grigoriev I.V."/>
            <person name="Hibbett D.S."/>
        </authorList>
    </citation>
    <scope>NUCLEOTIDE SEQUENCE [LARGE SCALE GENOMIC DNA]</scope>
    <source>
        <strain evidence="2 3">CBS 109695</strain>
    </source>
</reference>
<dbReference type="CDD" id="cd05154">
    <property type="entry name" value="ACAD10_11_N-like"/>
    <property type="match status" value="1"/>
</dbReference>
<dbReference type="Proteomes" id="UP000076532">
    <property type="component" value="Unassembled WGS sequence"/>
</dbReference>
<feature type="domain" description="Aminoglycoside phosphotransferase" evidence="1">
    <location>
        <begin position="42"/>
        <end position="291"/>
    </location>
</feature>
<dbReference type="AlphaFoldDB" id="A0A166RQ39"/>
<dbReference type="InterPro" id="IPR041726">
    <property type="entry name" value="ACAD10_11_N"/>
</dbReference>
<dbReference type="Gene3D" id="3.30.200.20">
    <property type="entry name" value="Phosphorylase Kinase, domain 1"/>
    <property type="match status" value="1"/>
</dbReference>
<dbReference type="Pfam" id="PF01636">
    <property type="entry name" value="APH"/>
    <property type="match status" value="1"/>
</dbReference>
<accession>A0A166RQ39</accession>
<protein>
    <submittedName>
        <fullName evidence="2">APH-domain-containing protein</fullName>
    </submittedName>
</protein>
<gene>
    <name evidence="2" type="ORF">FIBSPDRAFT_1039627</name>
</gene>
<dbReference type="PANTHER" id="PTHR47829">
    <property type="entry name" value="HYDROLASE, PUTATIVE (AFU_ORTHOLOGUE AFUA_1G12880)-RELATED"/>
    <property type="match status" value="1"/>
</dbReference>
<dbReference type="InterPro" id="IPR052898">
    <property type="entry name" value="ACAD10-like"/>
</dbReference>
<dbReference type="STRING" id="436010.A0A166RQ39"/>
<sequence>MSNPEQPPKIGGEYGEVRANIDADKLNAYLEKHVQAIKTPVDIKQFKFGQSNPTYFLTDARHVVNPFVTQEKLTSQLLSSTAHNIEREYTMLSALHKHNTSSTSITPEQIVPVPQPFALCEDNDVIGTAFYIMEFIDGRIFTDSRMPEVSPEVRRECWLSAVRALAALAALDPKAIGLASFGPSTDYFPRQIKSLSRVSRAQAEAVDIETNKPTGKIPFFDELVQWYNEHRPDESKTGLRIVHGDYKLDNLIFHPTENRVIGVLDWELCTLGSPLADLANLTQPWAIGPRPTDNPIIQKSQLMKGFKGTTNVVPISAAELEREYCRLTKSEFPIKEMPFARSWMLFRLAVISQGVAARYARRQASSESAYVHVHAFPMIGGWAKESLEDDGFIIDPAAKAKL</sequence>
<dbReference type="EMBL" id="KV417503">
    <property type="protein sequence ID" value="KZP28525.1"/>
    <property type="molecule type" value="Genomic_DNA"/>
</dbReference>
<dbReference type="SUPFAM" id="SSF56112">
    <property type="entry name" value="Protein kinase-like (PK-like)"/>
    <property type="match status" value="1"/>
</dbReference>
<keyword evidence="3" id="KW-1185">Reference proteome</keyword>
<dbReference type="InterPro" id="IPR011009">
    <property type="entry name" value="Kinase-like_dom_sf"/>
</dbReference>
<evidence type="ECO:0000313" key="2">
    <source>
        <dbReference type="EMBL" id="KZP28525.1"/>
    </source>
</evidence>
<dbReference type="PANTHER" id="PTHR47829:SF1">
    <property type="entry name" value="HAD FAMILY PHOSPHATASE"/>
    <property type="match status" value="1"/>
</dbReference>
<evidence type="ECO:0000259" key="1">
    <source>
        <dbReference type="Pfam" id="PF01636"/>
    </source>
</evidence>
<name>A0A166RQ39_9AGAM</name>
<evidence type="ECO:0000313" key="3">
    <source>
        <dbReference type="Proteomes" id="UP000076532"/>
    </source>
</evidence>
<dbReference type="Gene3D" id="3.90.1200.10">
    <property type="match status" value="1"/>
</dbReference>
<dbReference type="InterPro" id="IPR002575">
    <property type="entry name" value="Aminoglycoside_PTrfase"/>
</dbReference>
<dbReference type="OrthoDB" id="191037at2759"/>